<dbReference type="CDD" id="cd00367">
    <property type="entry name" value="PTS-HPr_like"/>
    <property type="match status" value="1"/>
</dbReference>
<dbReference type="PANTHER" id="PTHR33705:SF2">
    <property type="entry name" value="PHOSPHOCARRIER PROTEIN NPR"/>
    <property type="match status" value="1"/>
</dbReference>
<dbReference type="PROSITE" id="PS00369">
    <property type="entry name" value="PTS_HPR_HIS"/>
    <property type="match status" value="1"/>
</dbReference>
<dbReference type="EMBL" id="JACIIU010000004">
    <property type="protein sequence ID" value="MBB6260766.1"/>
    <property type="molecule type" value="Genomic_DNA"/>
</dbReference>
<name>A0A841LU12_9HYPH</name>
<keyword evidence="7" id="KW-1185">Reference proteome</keyword>
<evidence type="ECO:0000313" key="7">
    <source>
        <dbReference type="Proteomes" id="UP000555393"/>
    </source>
</evidence>
<evidence type="ECO:0000256" key="1">
    <source>
        <dbReference type="ARBA" id="ARBA00004496"/>
    </source>
</evidence>
<dbReference type="PROSITE" id="PS51350">
    <property type="entry name" value="PTS_HPR_DOM"/>
    <property type="match status" value="1"/>
</dbReference>
<gene>
    <name evidence="6" type="ORF">FHS77_001307</name>
</gene>
<comment type="similarity">
    <text evidence="2">Belongs to the HPr family.</text>
</comment>
<comment type="subcellular location">
    <subcellularLocation>
        <location evidence="1">Cytoplasm</location>
    </subcellularLocation>
</comment>
<feature type="domain" description="HPr" evidence="5">
    <location>
        <begin position="16"/>
        <end position="103"/>
    </location>
</feature>
<keyword evidence="3" id="KW-0963">Cytoplasm</keyword>
<dbReference type="GO" id="GO:0009401">
    <property type="term" value="P:phosphoenolpyruvate-dependent sugar phosphotransferase system"/>
    <property type="evidence" value="ECO:0007669"/>
    <property type="project" value="UniProtKB-KW"/>
</dbReference>
<dbReference type="InterPro" id="IPR035895">
    <property type="entry name" value="HPr-like_sf"/>
</dbReference>
<comment type="caution">
    <text evidence="6">The sequence shown here is derived from an EMBL/GenBank/DDBJ whole genome shotgun (WGS) entry which is preliminary data.</text>
</comment>
<evidence type="ECO:0000256" key="2">
    <source>
        <dbReference type="ARBA" id="ARBA00010736"/>
    </source>
</evidence>
<keyword evidence="4" id="KW-0598">Phosphotransferase system</keyword>
<evidence type="ECO:0000256" key="3">
    <source>
        <dbReference type="ARBA" id="ARBA00022490"/>
    </source>
</evidence>
<dbReference type="SUPFAM" id="SSF55594">
    <property type="entry name" value="HPr-like"/>
    <property type="match status" value="1"/>
</dbReference>
<dbReference type="AlphaFoldDB" id="A0A841LU12"/>
<organism evidence="6 7">
    <name type="scientific">Paenochrobactrum gallinarii</name>
    <dbReference type="NCBI Taxonomy" id="643673"/>
    <lineage>
        <taxon>Bacteria</taxon>
        <taxon>Pseudomonadati</taxon>
        <taxon>Pseudomonadota</taxon>
        <taxon>Alphaproteobacteria</taxon>
        <taxon>Hyphomicrobiales</taxon>
        <taxon>Brucellaceae</taxon>
        <taxon>Paenochrobactrum</taxon>
    </lineage>
</organism>
<dbReference type="GO" id="GO:0005737">
    <property type="term" value="C:cytoplasm"/>
    <property type="evidence" value="ECO:0007669"/>
    <property type="project" value="UniProtKB-SubCell"/>
</dbReference>
<dbReference type="Proteomes" id="UP000555393">
    <property type="component" value="Unassembled WGS sequence"/>
</dbReference>
<protein>
    <submittedName>
        <fullName evidence="6">Phosphocarrier protein</fullName>
    </submittedName>
</protein>
<accession>A0A841LU12</accession>
<dbReference type="InterPro" id="IPR050399">
    <property type="entry name" value="HPr"/>
</dbReference>
<dbReference type="PANTHER" id="PTHR33705">
    <property type="entry name" value="PHOSPHOCARRIER PROTEIN HPR"/>
    <property type="match status" value="1"/>
</dbReference>
<dbReference type="Gene3D" id="3.30.1340.10">
    <property type="entry name" value="HPr-like"/>
    <property type="match status" value="1"/>
</dbReference>
<dbReference type="InterPro" id="IPR001020">
    <property type="entry name" value="PTS_HPr_His_P_site"/>
</dbReference>
<dbReference type="NCBIfam" id="TIGR01003">
    <property type="entry name" value="PTS_HPr_family"/>
    <property type="match status" value="1"/>
</dbReference>
<dbReference type="PRINTS" id="PR00107">
    <property type="entry name" value="PHOSPHOCPHPR"/>
</dbReference>
<proteinExistence type="inferred from homology"/>
<reference evidence="6 7" key="1">
    <citation type="submission" date="2020-08" db="EMBL/GenBank/DDBJ databases">
        <title>Genomic Encyclopedia of Type Strains, Phase IV (KMG-IV): sequencing the most valuable type-strain genomes for metagenomic binning, comparative biology and taxonomic classification.</title>
        <authorList>
            <person name="Goeker M."/>
        </authorList>
    </citation>
    <scope>NUCLEOTIDE SEQUENCE [LARGE SCALE GENOMIC DNA]</scope>
    <source>
        <strain evidence="6 7">DSM 22336</strain>
    </source>
</reference>
<dbReference type="RefSeq" id="WP_184221481.1">
    <property type="nucleotide sequence ID" value="NZ_JACIIU010000004.1"/>
</dbReference>
<evidence type="ECO:0000259" key="5">
    <source>
        <dbReference type="PROSITE" id="PS51350"/>
    </source>
</evidence>
<sequence>MHVSVPVTGDYNPDEALTRSLEIINMRGLHARASAKFVQTVDSFNAHVRVEKDGMSVGGTSIMGLMMLAASPGCCIQVSACGEEAQQVLDALTALIANKFGEDA</sequence>
<dbReference type="Pfam" id="PF00381">
    <property type="entry name" value="PTS-HPr"/>
    <property type="match status" value="1"/>
</dbReference>
<evidence type="ECO:0000256" key="4">
    <source>
        <dbReference type="ARBA" id="ARBA00022683"/>
    </source>
</evidence>
<evidence type="ECO:0000313" key="6">
    <source>
        <dbReference type="EMBL" id="MBB6260766.1"/>
    </source>
</evidence>
<dbReference type="InterPro" id="IPR000032">
    <property type="entry name" value="HPr-like"/>
</dbReference>